<dbReference type="InterPro" id="IPR013087">
    <property type="entry name" value="Znf_C2H2_type"/>
</dbReference>
<dbReference type="GO" id="GO:0000981">
    <property type="term" value="F:DNA-binding transcription factor activity, RNA polymerase II-specific"/>
    <property type="evidence" value="ECO:0007669"/>
    <property type="project" value="TreeGrafter"/>
</dbReference>
<keyword evidence="2" id="KW-0479">Metal-binding</keyword>
<dbReference type="PANTHER" id="PTHR24388">
    <property type="entry name" value="ZINC FINGER PROTEIN"/>
    <property type="match status" value="1"/>
</dbReference>
<sequence>METGDNSSYETFYSYRHPSISPTAGPSEEKPYDYPKFSKGFKSKSPLDQHMHLHYSPPHTHTSIGGAGTYIAGLPCTFARNKCKKSPLHSNSNADPSRECNGASESPFKIEDSVSIGQVVLAQKTLAEFMNTRGMSLPNTSSSGVKQLALINGTAPQCKLQNICSEVFPTLPSYLEHTKSGSSIIASTVLENISPQALLPNLSLGLDFSSQPFVLKSDEDGPVIPDKPIIRDLQTPDVNGIFICPICGKDFNSKLSSKQHVDVKHRAEGKYLCPTCGKLYR</sequence>
<keyword evidence="4 7" id="KW-0863">Zinc-finger</keyword>
<evidence type="ECO:0000256" key="6">
    <source>
        <dbReference type="ARBA" id="ARBA00023242"/>
    </source>
</evidence>
<gene>
    <name evidence="10" type="ORF">D915_004463</name>
</gene>
<dbReference type="Gene3D" id="3.30.160.60">
    <property type="entry name" value="Classic Zinc Finger"/>
    <property type="match status" value="1"/>
</dbReference>
<organism evidence="10 11">
    <name type="scientific">Fasciola hepatica</name>
    <name type="common">Liver fluke</name>
    <dbReference type="NCBI Taxonomy" id="6192"/>
    <lineage>
        <taxon>Eukaryota</taxon>
        <taxon>Metazoa</taxon>
        <taxon>Spiralia</taxon>
        <taxon>Lophotrochozoa</taxon>
        <taxon>Platyhelminthes</taxon>
        <taxon>Trematoda</taxon>
        <taxon>Digenea</taxon>
        <taxon>Plagiorchiida</taxon>
        <taxon>Echinostomata</taxon>
        <taxon>Echinostomatoidea</taxon>
        <taxon>Fasciolidae</taxon>
        <taxon>Fasciola</taxon>
    </lineage>
</organism>
<dbReference type="AlphaFoldDB" id="A0A4E0RF75"/>
<reference evidence="10" key="1">
    <citation type="submission" date="2019-03" db="EMBL/GenBank/DDBJ databases">
        <title>Improved annotation for the trematode Fasciola hepatica.</title>
        <authorList>
            <person name="Choi Y.-J."/>
            <person name="Martin J."/>
            <person name="Mitreva M."/>
        </authorList>
    </citation>
    <scope>NUCLEOTIDE SEQUENCE [LARGE SCALE GENOMIC DNA]</scope>
</reference>
<proteinExistence type="predicted"/>
<dbReference type="GO" id="GO:0000978">
    <property type="term" value="F:RNA polymerase II cis-regulatory region sequence-specific DNA binding"/>
    <property type="evidence" value="ECO:0007669"/>
    <property type="project" value="TreeGrafter"/>
</dbReference>
<evidence type="ECO:0000256" key="5">
    <source>
        <dbReference type="ARBA" id="ARBA00022833"/>
    </source>
</evidence>
<dbReference type="Proteomes" id="UP000230066">
    <property type="component" value="Unassembled WGS sequence"/>
</dbReference>
<name>A0A4E0RF75_FASHE</name>
<evidence type="ECO:0000256" key="2">
    <source>
        <dbReference type="ARBA" id="ARBA00022723"/>
    </source>
</evidence>
<keyword evidence="5" id="KW-0862">Zinc</keyword>
<keyword evidence="6" id="KW-0539">Nucleus</keyword>
<feature type="compositionally biased region" description="Polar residues" evidence="8">
    <location>
        <begin position="1"/>
        <end position="11"/>
    </location>
</feature>
<dbReference type="PANTHER" id="PTHR24388:SF54">
    <property type="entry name" value="PROTEIN ESCARGOT"/>
    <property type="match status" value="1"/>
</dbReference>
<dbReference type="PROSITE" id="PS50157">
    <property type="entry name" value="ZINC_FINGER_C2H2_2"/>
    <property type="match status" value="1"/>
</dbReference>
<dbReference type="GO" id="GO:0005634">
    <property type="term" value="C:nucleus"/>
    <property type="evidence" value="ECO:0007669"/>
    <property type="project" value="UniProtKB-SubCell"/>
</dbReference>
<feature type="domain" description="C2H2-type" evidence="9">
    <location>
        <begin position="242"/>
        <end position="270"/>
    </location>
</feature>
<evidence type="ECO:0000313" key="11">
    <source>
        <dbReference type="Proteomes" id="UP000230066"/>
    </source>
</evidence>
<keyword evidence="3" id="KW-0677">Repeat</keyword>
<evidence type="ECO:0000256" key="7">
    <source>
        <dbReference type="PROSITE-ProRule" id="PRU00042"/>
    </source>
</evidence>
<dbReference type="InterPro" id="IPR036236">
    <property type="entry name" value="Znf_C2H2_sf"/>
</dbReference>
<evidence type="ECO:0000256" key="4">
    <source>
        <dbReference type="ARBA" id="ARBA00022771"/>
    </source>
</evidence>
<dbReference type="PROSITE" id="PS00028">
    <property type="entry name" value="ZINC_FINGER_C2H2_1"/>
    <property type="match status" value="1"/>
</dbReference>
<evidence type="ECO:0000259" key="9">
    <source>
        <dbReference type="PROSITE" id="PS50157"/>
    </source>
</evidence>
<dbReference type="SUPFAM" id="SSF57667">
    <property type="entry name" value="beta-beta-alpha zinc fingers"/>
    <property type="match status" value="1"/>
</dbReference>
<accession>A0A4E0RF75</accession>
<comment type="subcellular location">
    <subcellularLocation>
        <location evidence="1">Nucleus</location>
    </subcellularLocation>
</comment>
<evidence type="ECO:0000256" key="3">
    <source>
        <dbReference type="ARBA" id="ARBA00022737"/>
    </source>
</evidence>
<dbReference type="GO" id="GO:0008270">
    <property type="term" value="F:zinc ion binding"/>
    <property type="evidence" value="ECO:0007669"/>
    <property type="project" value="UniProtKB-KW"/>
</dbReference>
<evidence type="ECO:0000313" key="10">
    <source>
        <dbReference type="EMBL" id="THD24894.1"/>
    </source>
</evidence>
<protein>
    <submittedName>
        <fullName evidence="10">Zinc finger protein</fullName>
    </submittedName>
</protein>
<dbReference type="InterPro" id="IPR050527">
    <property type="entry name" value="Snail/Krueppel_Znf"/>
</dbReference>
<evidence type="ECO:0000256" key="1">
    <source>
        <dbReference type="ARBA" id="ARBA00004123"/>
    </source>
</evidence>
<evidence type="ECO:0000256" key="8">
    <source>
        <dbReference type="SAM" id="MobiDB-lite"/>
    </source>
</evidence>
<feature type="region of interest" description="Disordered" evidence="8">
    <location>
        <begin position="1"/>
        <end position="31"/>
    </location>
</feature>
<dbReference type="EMBL" id="JXXN02001378">
    <property type="protein sequence ID" value="THD24894.1"/>
    <property type="molecule type" value="Genomic_DNA"/>
</dbReference>
<keyword evidence="11" id="KW-1185">Reference proteome</keyword>
<comment type="caution">
    <text evidence="10">The sequence shown here is derived from an EMBL/GenBank/DDBJ whole genome shotgun (WGS) entry which is preliminary data.</text>
</comment>